<dbReference type="AlphaFoldDB" id="A0A8J6NMD4"/>
<gene>
    <name evidence="2" type="ORF">H8E29_12490</name>
</gene>
<dbReference type="InterPro" id="IPR008984">
    <property type="entry name" value="SMAD_FHA_dom_sf"/>
</dbReference>
<dbReference type="SMART" id="SM00240">
    <property type="entry name" value="FHA"/>
    <property type="match status" value="1"/>
</dbReference>
<dbReference type="Proteomes" id="UP000614469">
    <property type="component" value="Unassembled WGS sequence"/>
</dbReference>
<dbReference type="PANTHER" id="PTHR23308">
    <property type="entry name" value="NUCLEAR INHIBITOR OF PROTEIN PHOSPHATASE-1"/>
    <property type="match status" value="1"/>
</dbReference>
<comment type="caution">
    <text evidence="2">The sequence shown here is derived from an EMBL/GenBank/DDBJ whole genome shotgun (WGS) entry which is preliminary data.</text>
</comment>
<dbReference type="PROSITE" id="PS50006">
    <property type="entry name" value="FHA_DOMAIN"/>
    <property type="match status" value="1"/>
</dbReference>
<dbReference type="InterPro" id="IPR000253">
    <property type="entry name" value="FHA_dom"/>
</dbReference>
<organism evidence="2 3">
    <name type="scientific">Candidatus Desulfolinea nitratireducens</name>
    <dbReference type="NCBI Taxonomy" id="2841698"/>
    <lineage>
        <taxon>Bacteria</taxon>
        <taxon>Bacillati</taxon>
        <taxon>Chloroflexota</taxon>
        <taxon>Anaerolineae</taxon>
        <taxon>Anaerolineales</taxon>
        <taxon>Anaerolineales incertae sedis</taxon>
        <taxon>Candidatus Desulfolinea</taxon>
    </lineage>
</organism>
<sequence length="133" mass="15270">MCTEEIKLPAALLVMENSSLFKFNQAIIKIGRARDNDLIIEHSKVSRKHAEIRYQKERFEVIDLDSTGGTYVNGNKIDRYILSKGDVITLANFHLVFGEEEFPVVKSSAKYKVPDKTDKPIHDTSIIYKRQKL</sequence>
<evidence type="ECO:0000259" key="1">
    <source>
        <dbReference type="PROSITE" id="PS50006"/>
    </source>
</evidence>
<dbReference type="Gene3D" id="2.60.200.20">
    <property type="match status" value="1"/>
</dbReference>
<evidence type="ECO:0000313" key="2">
    <source>
        <dbReference type="EMBL" id="MBC8336078.1"/>
    </source>
</evidence>
<proteinExistence type="predicted"/>
<reference evidence="2 3" key="1">
    <citation type="submission" date="2020-08" db="EMBL/GenBank/DDBJ databases">
        <title>Bridging the membrane lipid divide: bacteria of the FCB group superphylum have the potential to synthesize archaeal ether lipids.</title>
        <authorList>
            <person name="Villanueva L."/>
            <person name="Von Meijenfeldt F.A.B."/>
            <person name="Westbye A.B."/>
            <person name="Yadav S."/>
            <person name="Hopmans E.C."/>
            <person name="Dutilh B.E."/>
            <person name="Sinninghe Damste J.S."/>
        </authorList>
    </citation>
    <scope>NUCLEOTIDE SEQUENCE [LARGE SCALE GENOMIC DNA]</scope>
    <source>
        <strain evidence="2">NIOZ-UU36</strain>
    </source>
</reference>
<dbReference type="SUPFAM" id="SSF49879">
    <property type="entry name" value="SMAD/FHA domain"/>
    <property type="match status" value="1"/>
</dbReference>
<protein>
    <submittedName>
        <fullName evidence="2">FHA domain-containing protein</fullName>
    </submittedName>
</protein>
<dbReference type="Pfam" id="PF00498">
    <property type="entry name" value="FHA"/>
    <property type="match status" value="1"/>
</dbReference>
<accession>A0A8J6NMD4</accession>
<dbReference type="CDD" id="cd00060">
    <property type="entry name" value="FHA"/>
    <property type="match status" value="1"/>
</dbReference>
<name>A0A8J6NMD4_9CHLR</name>
<dbReference type="EMBL" id="JACNJN010000137">
    <property type="protein sequence ID" value="MBC8336078.1"/>
    <property type="molecule type" value="Genomic_DNA"/>
</dbReference>
<dbReference type="InterPro" id="IPR050923">
    <property type="entry name" value="Cell_Proc_Reg/RNA_Proc"/>
</dbReference>
<feature type="domain" description="FHA" evidence="1">
    <location>
        <begin position="28"/>
        <end position="77"/>
    </location>
</feature>
<evidence type="ECO:0000313" key="3">
    <source>
        <dbReference type="Proteomes" id="UP000614469"/>
    </source>
</evidence>